<dbReference type="PANTHER" id="PTHR46438">
    <property type="entry name" value="ALPHA/BETA-HYDROLASES SUPERFAMILY PROTEIN"/>
    <property type="match status" value="1"/>
</dbReference>
<dbReference type="Gene3D" id="3.40.50.1820">
    <property type="entry name" value="alpha/beta hydrolase"/>
    <property type="match status" value="1"/>
</dbReference>
<evidence type="ECO:0000259" key="1">
    <source>
        <dbReference type="Pfam" id="PF12697"/>
    </source>
</evidence>
<evidence type="ECO:0000313" key="3">
    <source>
        <dbReference type="Proteomes" id="UP001551695"/>
    </source>
</evidence>
<dbReference type="Pfam" id="PF12697">
    <property type="entry name" value="Abhydrolase_6"/>
    <property type="match status" value="1"/>
</dbReference>
<dbReference type="InterPro" id="IPR000073">
    <property type="entry name" value="AB_hydrolase_1"/>
</dbReference>
<dbReference type="RefSeq" id="WP_357789003.1">
    <property type="nucleotide sequence ID" value="NZ_JBFAKC010000019.1"/>
</dbReference>
<dbReference type="EMBL" id="JBFAKC010000019">
    <property type="protein sequence ID" value="MEV0712157.1"/>
    <property type="molecule type" value="Genomic_DNA"/>
</dbReference>
<dbReference type="InterPro" id="IPR029058">
    <property type="entry name" value="AB_hydrolase_fold"/>
</dbReference>
<comment type="caution">
    <text evidence="2">The sequence shown here is derived from an EMBL/GenBank/DDBJ whole genome shotgun (WGS) entry which is preliminary data.</text>
</comment>
<keyword evidence="2" id="KW-0378">Hydrolase</keyword>
<name>A0ABV3G396_9NOCA</name>
<gene>
    <name evidence="2" type="ORF">AB0I48_31815</name>
</gene>
<dbReference type="PANTHER" id="PTHR46438:SF11">
    <property type="entry name" value="LIPASE-RELATED"/>
    <property type="match status" value="1"/>
</dbReference>
<dbReference type="SUPFAM" id="SSF53474">
    <property type="entry name" value="alpha/beta-Hydrolases"/>
    <property type="match status" value="1"/>
</dbReference>
<reference evidence="2 3" key="1">
    <citation type="submission" date="2024-06" db="EMBL/GenBank/DDBJ databases">
        <title>The Natural Products Discovery Center: Release of the First 8490 Sequenced Strains for Exploring Actinobacteria Biosynthetic Diversity.</title>
        <authorList>
            <person name="Kalkreuter E."/>
            <person name="Kautsar S.A."/>
            <person name="Yang D."/>
            <person name="Bader C.D."/>
            <person name="Teijaro C.N."/>
            <person name="Fluegel L."/>
            <person name="Davis C.M."/>
            <person name="Simpson J.R."/>
            <person name="Lauterbach L."/>
            <person name="Steele A.D."/>
            <person name="Gui C."/>
            <person name="Meng S."/>
            <person name="Li G."/>
            <person name="Viehrig K."/>
            <person name="Ye F."/>
            <person name="Su P."/>
            <person name="Kiefer A.F."/>
            <person name="Nichols A."/>
            <person name="Cepeda A.J."/>
            <person name="Yan W."/>
            <person name="Fan B."/>
            <person name="Jiang Y."/>
            <person name="Adhikari A."/>
            <person name="Zheng C.-J."/>
            <person name="Schuster L."/>
            <person name="Cowan T.M."/>
            <person name="Smanski M.J."/>
            <person name="Chevrette M.G."/>
            <person name="De Carvalho L.P.S."/>
            <person name="Shen B."/>
        </authorList>
    </citation>
    <scope>NUCLEOTIDE SEQUENCE [LARGE SCALE GENOMIC DNA]</scope>
    <source>
        <strain evidence="2 3">NPDC050403</strain>
    </source>
</reference>
<organism evidence="2 3">
    <name type="scientific">Nocardia aurea</name>
    <dbReference type="NCBI Taxonomy" id="2144174"/>
    <lineage>
        <taxon>Bacteria</taxon>
        <taxon>Bacillati</taxon>
        <taxon>Actinomycetota</taxon>
        <taxon>Actinomycetes</taxon>
        <taxon>Mycobacteriales</taxon>
        <taxon>Nocardiaceae</taxon>
        <taxon>Nocardia</taxon>
    </lineage>
</organism>
<dbReference type="GO" id="GO:0016787">
    <property type="term" value="F:hydrolase activity"/>
    <property type="evidence" value="ECO:0007669"/>
    <property type="project" value="UniProtKB-KW"/>
</dbReference>
<protein>
    <submittedName>
        <fullName evidence="2">Alpha/beta hydrolase</fullName>
    </submittedName>
</protein>
<keyword evidence="3" id="KW-1185">Reference proteome</keyword>
<evidence type="ECO:0000313" key="2">
    <source>
        <dbReference type="EMBL" id="MEV0712157.1"/>
    </source>
</evidence>
<accession>A0ABV3G396</accession>
<dbReference type="Proteomes" id="UP001551695">
    <property type="component" value="Unassembled WGS sequence"/>
</dbReference>
<proteinExistence type="predicted"/>
<feature type="domain" description="AB hydrolase-1" evidence="1">
    <location>
        <begin position="8"/>
        <end position="246"/>
    </location>
</feature>
<sequence>MMTTDTPLLLLHGVMMSETVWDRVIPRLGDGREVIPMTAMGHRGGPAARDRPALVEHLVDDVERRLDALGQARVHIAGNSLGGWMAIELARRGRAASVCAISPAGFWDAGAASNSDATATLRREVTLARVGGVLAAPAMRVRPLRRVLLRNIAEHGDRIGAAEAAKIAGDVIACTVSIDLLSTSEQIAPMNVLPCPITLAWAGSDRVFPPSVNGVIARLRLPDARFLLLDGVGHVPMIDDPALVAATILEAVESA</sequence>